<evidence type="ECO:0000313" key="1">
    <source>
        <dbReference type="EMBL" id="NGO38614.1"/>
    </source>
</evidence>
<sequence>MPSYGEAVWRRAGAWVAWVGAGLLSCAGQEDWSSLNVERWTRFRAAAENAGGPVTVVAFGDSMQATYRSVPRFLFPRLVGLLGQSGRSFDGEYPPVSMPVLEGGAQSTRAAETAWARTNWFLEHFVLPPDGAVFWSHRGYPADGSMPADRLGVHYVAWPVGGELLLQISRAGGPWETALAFSGYAPAPEGRYAEVALEPDLYRVRVQGASGTNLVLWQDLRLSTSNGLHTAWLQRDGLHLRAVLNTPRSVLEPVLQNLQPHLIFWHMKELADYWNLVGPDRAEAVLSNDLEQLELLWQKAAPGADVIYLGTPYEARDEAGTPVTQPQNRLVRDLARRHGRIYVDGMTPMVSYSWMRSQGYLVDGLHLSDAGYAVLTDLIWRQLGLETLRLDRRLYITRIGDRVHLQWAARSNLVHEVWVSTDLQSWTPIQSGEGSEPGAGTDWPLQRAGQTFFRVQWRPK</sequence>
<dbReference type="AlphaFoldDB" id="A0A6M1RT48"/>
<comment type="caution">
    <text evidence="1">The sequence shown here is derived from an EMBL/GenBank/DDBJ whole genome shotgun (WGS) entry which is preliminary data.</text>
</comment>
<dbReference type="EMBL" id="JAAKYA010000024">
    <property type="protein sequence ID" value="NGO38614.1"/>
    <property type="molecule type" value="Genomic_DNA"/>
</dbReference>
<accession>A0A6M1RT48</accession>
<dbReference type="Proteomes" id="UP000477311">
    <property type="component" value="Unassembled WGS sequence"/>
</dbReference>
<dbReference type="GO" id="GO:0016788">
    <property type="term" value="F:hydrolase activity, acting on ester bonds"/>
    <property type="evidence" value="ECO:0007669"/>
    <property type="project" value="UniProtKB-ARBA"/>
</dbReference>
<organism evidence="1 2">
    <name type="scientific">Limisphaera ngatamarikiensis</name>
    <dbReference type="NCBI Taxonomy" id="1324935"/>
    <lineage>
        <taxon>Bacteria</taxon>
        <taxon>Pseudomonadati</taxon>
        <taxon>Verrucomicrobiota</taxon>
        <taxon>Verrucomicrobiia</taxon>
        <taxon>Limisphaerales</taxon>
        <taxon>Limisphaeraceae</taxon>
        <taxon>Limisphaera</taxon>
    </lineage>
</organism>
<dbReference type="Gene3D" id="3.40.50.1110">
    <property type="entry name" value="SGNH hydrolase"/>
    <property type="match status" value="1"/>
</dbReference>
<evidence type="ECO:0000313" key="2">
    <source>
        <dbReference type="Proteomes" id="UP000477311"/>
    </source>
</evidence>
<name>A0A6M1RT48_9BACT</name>
<reference evidence="1 2" key="1">
    <citation type="submission" date="2020-02" db="EMBL/GenBank/DDBJ databases">
        <title>Draft genome sequence of Limisphaera ngatamarikiensis NGM72.4T, a thermophilic Verrucomicrobia grouped in subdivision 3.</title>
        <authorList>
            <person name="Carere C.R."/>
            <person name="Steen J."/>
            <person name="Hugenholtz P."/>
            <person name="Stott M.B."/>
        </authorList>
    </citation>
    <scope>NUCLEOTIDE SEQUENCE [LARGE SCALE GENOMIC DNA]</scope>
    <source>
        <strain evidence="1 2">NGM72.4</strain>
    </source>
</reference>
<dbReference type="RefSeq" id="WP_165106180.1">
    <property type="nucleotide sequence ID" value="NZ_JAAKYA010000024.1"/>
</dbReference>
<dbReference type="InterPro" id="IPR036514">
    <property type="entry name" value="SGNH_hydro_sf"/>
</dbReference>
<protein>
    <submittedName>
        <fullName evidence="1">SGNH/GDSL hydrolase family protein</fullName>
    </submittedName>
</protein>
<proteinExistence type="predicted"/>
<dbReference type="SUPFAM" id="SSF52266">
    <property type="entry name" value="SGNH hydrolase"/>
    <property type="match status" value="1"/>
</dbReference>
<keyword evidence="2" id="KW-1185">Reference proteome</keyword>
<keyword evidence="1" id="KW-0378">Hydrolase</keyword>
<dbReference type="CDD" id="cd00229">
    <property type="entry name" value="SGNH_hydrolase"/>
    <property type="match status" value="1"/>
</dbReference>
<gene>
    <name evidence="1" type="ORF">G4L39_04255</name>
</gene>